<reference evidence="1" key="1">
    <citation type="submission" date="2021-06" db="EMBL/GenBank/DDBJ databases">
        <authorList>
            <person name="Hodson N. C."/>
            <person name="Mongue J. A."/>
            <person name="Jaron S. K."/>
        </authorList>
    </citation>
    <scope>NUCLEOTIDE SEQUENCE</scope>
</reference>
<evidence type="ECO:0000313" key="2">
    <source>
        <dbReference type="Proteomes" id="UP000708208"/>
    </source>
</evidence>
<keyword evidence="2" id="KW-1185">Reference proteome</keyword>
<dbReference type="EMBL" id="CAJVCH010537124">
    <property type="protein sequence ID" value="CAG7825661.1"/>
    <property type="molecule type" value="Genomic_DNA"/>
</dbReference>
<comment type="caution">
    <text evidence="1">The sequence shown here is derived from an EMBL/GenBank/DDBJ whole genome shotgun (WGS) entry which is preliminary data.</text>
</comment>
<organism evidence="1 2">
    <name type="scientific">Allacma fusca</name>
    <dbReference type="NCBI Taxonomy" id="39272"/>
    <lineage>
        <taxon>Eukaryota</taxon>
        <taxon>Metazoa</taxon>
        <taxon>Ecdysozoa</taxon>
        <taxon>Arthropoda</taxon>
        <taxon>Hexapoda</taxon>
        <taxon>Collembola</taxon>
        <taxon>Symphypleona</taxon>
        <taxon>Sminthuridae</taxon>
        <taxon>Allacma</taxon>
    </lineage>
</organism>
<name>A0A8J2L1M9_9HEXA</name>
<gene>
    <name evidence="1" type="ORF">AFUS01_LOCUS35762</name>
</gene>
<accession>A0A8J2L1M9</accession>
<protein>
    <submittedName>
        <fullName evidence="1">Uncharacterized protein</fullName>
    </submittedName>
</protein>
<sequence length="79" mass="9111">MVFHQLQLPVNYMEKFRAECMDDQIMTMTLKDEDMKEELRSVVPVTGHRIAIINAFKSAINANQTFWYACCTNGNSFSS</sequence>
<proteinExistence type="predicted"/>
<dbReference type="Proteomes" id="UP000708208">
    <property type="component" value="Unassembled WGS sequence"/>
</dbReference>
<evidence type="ECO:0000313" key="1">
    <source>
        <dbReference type="EMBL" id="CAG7825661.1"/>
    </source>
</evidence>
<dbReference type="AlphaFoldDB" id="A0A8J2L1M9"/>